<feature type="chain" id="PRO_5012026635" description="Phosphate transporter" evidence="9">
    <location>
        <begin position="20"/>
        <end position="658"/>
    </location>
</feature>
<keyword evidence="3 7" id="KW-0592">Phosphate transport</keyword>
<gene>
    <name evidence="10" type="primary">PHT2-1</name>
</gene>
<feature type="transmembrane region" description="Helical" evidence="7">
    <location>
        <begin position="308"/>
        <end position="329"/>
    </location>
</feature>
<dbReference type="AlphaFoldDB" id="A0A1Q1NHC3"/>
<feature type="transmembrane region" description="Helical" evidence="7">
    <location>
        <begin position="367"/>
        <end position="385"/>
    </location>
</feature>
<feature type="transmembrane region" description="Helical" evidence="7">
    <location>
        <begin position="341"/>
        <end position="360"/>
    </location>
</feature>
<dbReference type="Pfam" id="PF01384">
    <property type="entry name" value="PHO4"/>
    <property type="match status" value="1"/>
</dbReference>
<feature type="transmembrane region" description="Helical" evidence="7">
    <location>
        <begin position="405"/>
        <end position="425"/>
    </location>
</feature>
<feature type="transmembrane region" description="Helical" evidence="7">
    <location>
        <begin position="512"/>
        <end position="535"/>
    </location>
</feature>
<evidence type="ECO:0000256" key="9">
    <source>
        <dbReference type="SAM" id="SignalP"/>
    </source>
</evidence>
<evidence type="ECO:0000256" key="8">
    <source>
        <dbReference type="SAM" id="MobiDB-lite"/>
    </source>
</evidence>
<sequence>MATLHAGVSLCCCATFVGCSCSMQCCQTSQLRGTPAVGGDCMRLPSPWNFSQRRLGRQRRGMVSCMEDISLRSTGCRSFSSAFEGAGLAGCLLEHSESRRLVSRRPCRLKPRPSPIAAQAFGGSGVHDGQQVGADTVEVGFDASEDAHESNGSLLSKAKTPGDGSGAAEGTPEKLEKVVSNGGLAGMAEAFDISPRLAYGITTGIACTALVMPIFMQGSLSGAVISLKTRVLTYLTLLCGFYMAWNIGANDVANAMGTSVGSGALTLRQAVVTAAFLEFAGAFLVGSHVSHTMQNGILASNVFSGKESLLFCGMLSSLAAAGTWLQVASWYGWPVSTTHCIIGAMVGFGLAYGGFGAVYWGSLARVVSSWVVSPLMGAAVSFVVYKSIRAFVYSASNPGKAACKAAPVAVFIGVAALMFCSLVASGNVIVPAIQSIASGAAGALVMHLVVQSNLNRLIPSGKAKEVAVDKGSDKSRTGGPTGLQLQIVYSVFGYLQVLSACFMSFAHGANDVANAIGPISAALALLSGTALQANIGISVEVLAWGGFGIVAGLLVWGYRVIATIGSKITELTPTRGFAAEFAAATVVVIASRCGLPVSATHTLVGAVMGVGFARGLNSIRGETVREIVLSWLVTIPIGAMLAVVYTRILTSLISTPLL</sequence>
<dbReference type="GO" id="GO:0035435">
    <property type="term" value="P:phosphate ion transmembrane transport"/>
    <property type="evidence" value="ECO:0007669"/>
    <property type="project" value="TreeGrafter"/>
</dbReference>
<feature type="transmembrane region" description="Helical" evidence="7">
    <location>
        <begin position="487"/>
        <end position="505"/>
    </location>
</feature>
<protein>
    <recommendedName>
        <fullName evidence="7">Phosphate transporter</fullName>
    </recommendedName>
</protein>
<feature type="transmembrane region" description="Helical" evidence="7">
    <location>
        <begin position="197"/>
        <end position="215"/>
    </location>
</feature>
<feature type="transmembrane region" description="Helical" evidence="7">
    <location>
        <begin position="265"/>
        <end position="287"/>
    </location>
</feature>
<comment type="function">
    <text evidence="7">Sodium-phosphate symporter.</text>
</comment>
<feature type="transmembrane region" description="Helical" evidence="7">
    <location>
        <begin position="541"/>
        <end position="561"/>
    </location>
</feature>
<evidence type="ECO:0000256" key="1">
    <source>
        <dbReference type="ARBA" id="ARBA00004141"/>
    </source>
</evidence>
<keyword evidence="4 7" id="KW-0812">Transmembrane</keyword>
<accession>A0A1Q1NHC3</accession>
<comment type="subcellular location">
    <subcellularLocation>
        <location evidence="1 7">Membrane</location>
        <topology evidence="1 7">Multi-pass membrane protein</topology>
    </subcellularLocation>
</comment>
<name>A0A1Q1NHC3_COLNI</name>
<feature type="transmembrane region" description="Helical" evidence="7">
    <location>
        <begin position="432"/>
        <end position="450"/>
    </location>
</feature>
<evidence type="ECO:0000256" key="6">
    <source>
        <dbReference type="ARBA" id="ARBA00023136"/>
    </source>
</evidence>
<dbReference type="InterPro" id="IPR001204">
    <property type="entry name" value="Phos_transporter"/>
</dbReference>
<comment type="similarity">
    <text evidence="7">Belongs to the inorganic phosphate transporter (PiT) (TC 2.A.20) family.</text>
</comment>
<feature type="transmembrane region" description="Helical" evidence="7">
    <location>
        <begin position="628"/>
        <end position="648"/>
    </location>
</feature>
<proteinExistence type="evidence at transcript level"/>
<feature type="region of interest" description="Disordered" evidence="8">
    <location>
        <begin position="147"/>
        <end position="173"/>
    </location>
</feature>
<evidence type="ECO:0000256" key="7">
    <source>
        <dbReference type="RuleBase" id="RU363058"/>
    </source>
</evidence>
<dbReference type="GO" id="GO:0016020">
    <property type="term" value="C:membrane"/>
    <property type="evidence" value="ECO:0007669"/>
    <property type="project" value="UniProtKB-SubCell"/>
</dbReference>
<keyword evidence="5 7" id="KW-1133">Transmembrane helix</keyword>
<evidence type="ECO:0000256" key="5">
    <source>
        <dbReference type="ARBA" id="ARBA00022989"/>
    </source>
</evidence>
<evidence type="ECO:0000256" key="3">
    <source>
        <dbReference type="ARBA" id="ARBA00022592"/>
    </source>
</evidence>
<reference evidence="10" key="1">
    <citation type="journal article" date="2017" name="New Phytol.">
        <title>Functional PTB phosphate transporters are present in streptophyte algae and early diverging land plants.</title>
        <authorList>
            <person name="Bonnot C."/>
            <person name="Proust H."/>
            <person name="Pinson B."/>
            <person name="Colbalchini F.P."/>
            <person name="Lesly-Veillard A."/>
            <person name="Breuninger H."/>
            <person name="Champion C."/>
            <person name="Hetherington A.J."/>
            <person name="Kelly S."/>
            <person name="Dolan L."/>
        </authorList>
    </citation>
    <scope>NUCLEOTIDE SEQUENCE</scope>
</reference>
<keyword evidence="9" id="KW-0732">Signal</keyword>
<dbReference type="EMBL" id="KX495377">
    <property type="protein sequence ID" value="AQM55174.1"/>
    <property type="molecule type" value="mRNA"/>
</dbReference>
<evidence type="ECO:0000313" key="10">
    <source>
        <dbReference type="EMBL" id="AQM55174.1"/>
    </source>
</evidence>
<feature type="signal peptide" evidence="9">
    <location>
        <begin position="1"/>
        <end position="19"/>
    </location>
</feature>
<dbReference type="GO" id="GO:0005315">
    <property type="term" value="F:phosphate transmembrane transporter activity"/>
    <property type="evidence" value="ECO:0007669"/>
    <property type="project" value="InterPro"/>
</dbReference>
<dbReference type="PANTHER" id="PTHR11101">
    <property type="entry name" value="PHOSPHATE TRANSPORTER"/>
    <property type="match status" value="1"/>
</dbReference>
<evidence type="ECO:0000256" key="4">
    <source>
        <dbReference type="ARBA" id="ARBA00022692"/>
    </source>
</evidence>
<dbReference type="PANTHER" id="PTHR11101:SF80">
    <property type="entry name" value="PHOSPHATE TRANSPORTER"/>
    <property type="match status" value="1"/>
</dbReference>
<evidence type="ECO:0000256" key="2">
    <source>
        <dbReference type="ARBA" id="ARBA00022448"/>
    </source>
</evidence>
<keyword evidence="2 7" id="KW-0813">Transport</keyword>
<organism evidence="10">
    <name type="scientific">Coleochaete nitellarum</name>
    <dbReference type="NCBI Taxonomy" id="78178"/>
    <lineage>
        <taxon>Eukaryota</taxon>
        <taxon>Viridiplantae</taxon>
        <taxon>Streptophyta</taxon>
        <taxon>Coleochaetophyceae</taxon>
        <taxon>Coleochaetales</taxon>
        <taxon>Coleochaetaceae</taxon>
        <taxon>Coleochaete</taxon>
    </lineage>
</organism>
<feature type="transmembrane region" description="Helical" evidence="7">
    <location>
        <begin position="227"/>
        <end position="245"/>
    </location>
</feature>
<keyword evidence="6 7" id="KW-0472">Membrane</keyword>